<protein>
    <submittedName>
        <fullName evidence="1">Uncharacterized protein</fullName>
    </submittedName>
</protein>
<dbReference type="Proteomes" id="UP001164187">
    <property type="component" value="Chromosome"/>
</dbReference>
<evidence type="ECO:0000313" key="2">
    <source>
        <dbReference type="Proteomes" id="UP001164187"/>
    </source>
</evidence>
<accession>A0ABY7JTI4</accession>
<proteinExistence type="predicted"/>
<reference evidence="1" key="1">
    <citation type="submission" date="2022-12" db="EMBL/GenBank/DDBJ databases">
        <title>Peptostreptococcus.</title>
        <authorList>
            <person name="Lee S.H."/>
        </authorList>
    </citation>
    <scope>NUCLEOTIDE SEQUENCE</scope>
    <source>
        <strain evidence="1">CBA3647</strain>
    </source>
</reference>
<gene>
    <name evidence="1" type="ORF">O0R46_02730</name>
</gene>
<evidence type="ECO:0000313" key="1">
    <source>
        <dbReference type="EMBL" id="WAW15378.1"/>
    </source>
</evidence>
<dbReference type="EMBL" id="CP114052">
    <property type="protein sequence ID" value="WAW15378.1"/>
    <property type="molecule type" value="Genomic_DNA"/>
</dbReference>
<dbReference type="RefSeq" id="WP_269312050.1">
    <property type="nucleotide sequence ID" value="NZ_CP114052.1"/>
</dbReference>
<sequence length="42" mass="4986">MEKYYIDGIIKIEKIKGNSIYHYTTKEALKGILENHELYLIV</sequence>
<keyword evidence="2" id="KW-1185">Reference proteome</keyword>
<organism evidence="1 2">
    <name type="scientific">Peptostreptococcus equinus</name>
    <dbReference type="NCBI Taxonomy" id="3003601"/>
    <lineage>
        <taxon>Bacteria</taxon>
        <taxon>Bacillati</taxon>
        <taxon>Bacillota</taxon>
        <taxon>Clostridia</taxon>
        <taxon>Peptostreptococcales</taxon>
        <taxon>Peptostreptococcaceae</taxon>
        <taxon>Peptostreptococcus</taxon>
    </lineage>
</organism>
<name>A0ABY7JTI4_9FIRM</name>